<protein>
    <submittedName>
        <fullName evidence="8">Amino acid ABC transporter</fullName>
    </submittedName>
</protein>
<feature type="transmembrane region" description="Helical" evidence="6">
    <location>
        <begin position="151"/>
        <end position="170"/>
    </location>
</feature>
<comment type="caution">
    <text evidence="8">The sequence shown here is derived from an EMBL/GenBank/DDBJ whole genome shotgun (WGS) entry which is preliminary data.</text>
</comment>
<dbReference type="PANTHER" id="PTHR43495">
    <property type="entry name" value="GABA PERMEASE"/>
    <property type="match status" value="1"/>
</dbReference>
<evidence type="ECO:0000256" key="2">
    <source>
        <dbReference type="ARBA" id="ARBA00022448"/>
    </source>
</evidence>
<proteinExistence type="predicted"/>
<feature type="transmembrane region" description="Helical" evidence="6">
    <location>
        <begin position="407"/>
        <end position="423"/>
    </location>
</feature>
<feature type="transmembrane region" description="Helical" evidence="6">
    <location>
        <begin position="383"/>
        <end position="401"/>
    </location>
</feature>
<feature type="transmembrane region" description="Helical" evidence="6">
    <location>
        <begin position="351"/>
        <end position="371"/>
    </location>
</feature>
<keyword evidence="9" id="KW-1185">Reference proteome</keyword>
<dbReference type="EMBL" id="BAPV01000001">
    <property type="protein sequence ID" value="GBQ82629.1"/>
    <property type="molecule type" value="Genomic_DNA"/>
</dbReference>
<dbReference type="Gene3D" id="1.20.1740.10">
    <property type="entry name" value="Amino acid/polyamine transporter I"/>
    <property type="match status" value="1"/>
</dbReference>
<feature type="transmembrane region" description="Helical" evidence="6">
    <location>
        <begin position="92"/>
        <end position="113"/>
    </location>
</feature>
<evidence type="ECO:0000313" key="8">
    <source>
        <dbReference type="EMBL" id="GBQ82629.1"/>
    </source>
</evidence>
<feature type="transmembrane region" description="Helical" evidence="6">
    <location>
        <begin position="12"/>
        <end position="32"/>
    </location>
</feature>
<keyword evidence="4 6" id="KW-1133">Transmembrane helix</keyword>
<evidence type="ECO:0000256" key="4">
    <source>
        <dbReference type="ARBA" id="ARBA00022989"/>
    </source>
</evidence>
<keyword evidence="2" id="KW-0813">Transport</keyword>
<sequence length="442" mass="46668">MTENALARSLRLRHIAMISIGGVVGAGFFIGASTPISVAGPGALLSYALAGLMTFLVNLMLRDIALRAPGHGSFVNQIRHALGGHAGFMTGWTYWLVWVTTLAIEIMAAAALLAPLVHLPFGAVEVIILTTMTAANLMAVQAYGEMEYWFAMLKIAAIALFIMIGLAAVFHGDGAIHQSFASPAGLVPHGWMALLAVIPAIVFSMSGSEVVTIAALESDAPDRNIAKATRAVALRVVGFYLCSVALILCLVPWSQIVPGESPFLLVLNRLHVPFASAAMEVVIVSAMLSTLNSGLYATSRVLFELADVDDAPAQFMRLDPRTQAPRIAVLFSAAAALAISAIAIASPNTVFAFLLSATGALIIFHNALIVLTRIRLCGMGATPLLTLVLLMGALVAMAMVAHTRHELALSTVTMMLTGCVALLRHLMGRAPRRVCSLSRPGR</sequence>
<comment type="subcellular location">
    <subcellularLocation>
        <location evidence="1">Membrane</location>
        <topology evidence="1">Multi-pass membrane protein</topology>
    </subcellularLocation>
</comment>
<keyword evidence="5 6" id="KW-0472">Membrane</keyword>
<dbReference type="PIRSF" id="PIRSF006060">
    <property type="entry name" value="AA_transporter"/>
    <property type="match status" value="1"/>
</dbReference>
<accession>A0ABQ0PVH5</accession>
<name>A0ABQ0PVH5_9PROT</name>
<evidence type="ECO:0000256" key="6">
    <source>
        <dbReference type="SAM" id="Phobius"/>
    </source>
</evidence>
<feature type="transmembrane region" description="Helical" evidence="6">
    <location>
        <begin position="190"/>
        <end position="211"/>
    </location>
</feature>
<feature type="transmembrane region" description="Helical" evidence="6">
    <location>
        <begin position="327"/>
        <end position="345"/>
    </location>
</feature>
<dbReference type="Proteomes" id="UP001062776">
    <property type="component" value="Unassembled WGS sequence"/>
</dbReference>
<dbReference type="RefSeq" id="WP_264813854.1">
    <property type="nucleotide sequence ID" value="NZ_BAPV01000001.1"/>
</dbReference>
<evidence type="ECO:0000256" key="1">
    <source>
        <dbReference type="ARBA" id="ARBA00004141"/>
    </source>
</evidence>
<feature type="transmembrane region" description="Helical" evidence="6">
    <location>
        <begin position="273"/>
        <end position="291"/>
    </location>
</feature>
<feature type="transmembrane region" description="Helical" evidence="6">
    <location>
        <begin position="232"/>
        <end position="253"/>
    </location>
</feature>
<evidence type="ECO:0000313" key="9">
    <source>
        <dbReference type="Proteomes" id="UP001062776"/>
    </source>
</evidence>
<feature type="transmembrane region" description="Helical" evidence="6">
    <location>
        <begin position="44"/>
        <end position="61"/>
    </location>
</feature>
<dbReference type="Pfam" id="PF00324">
    <property type="entry name" value="AA_permease"/>
    <property type="match status" value="1"/>
</dbReference>
<reference evidence="8" key="1">
    <citation type="submission" date="2013-04" db="EMBL/GenBank/DDBJ databases">
        <title>The genome sequencing project of 58 acetic acid bacteria.</title>
        <authorList>
            <person name="Okamoto-Kainuma A."/>
            <person name="Ishikawa M."/>
            <person name="Umino S."/>
            <person name="Koizumi Y."/>
            <person name="Shiwa Y."/>
            <person name="Yoshikawa H."/>
            <person name="Matsutani M."/>
            <person name="Matsushita K."/>
        </authorList>
    </citation>
    <scope>NUCLEOTIDE SEQUENCE</scope>
    <source>
        <strain evidence="8">NRIC 0535</strain>
    </source>
</reference>
<feature type="domain" description="Amino acid permease/ SLC12A" evidence="7">
    <location>
        <begin position="14"/>
        <end position="375"/>
    </location>
</feature>
<gene>
    <name evidence="8" type="ORF">AA0535_0036</name>
</gene>
<evidence type="ECO:0000256" key="5">
    <source>
        <dbReference type="ARBA" id="ARBA00023136"/>
    </source>
</evidence>
<dbReference type="InterPro" id="IPR004841">
    <property type="entry name" value="AA-permease/SLC12A_dom"/>
</dbReference>
<evidence type="ECO:0000256" key="3">
    <source>
        <dbReference type="ARBA" id="ARBA00022692"/>
    </source>
</evidence>
<evidence type="ECO:0000259" key="7">
    <source>
        <dbReference type="Pfam" id="PF00324"/>
    </source>
</evidence>
<organism evidence="8 9">
    <name type="scientific">Asaia krungthepensis NRIC 0535</name>
    <dbReference type="NCBI Taxonomy" id="1307925"/>
    <lineage>
        <taxon>Bacteria</taxon>
        <taxon>Pseudomonadati</taxon>
        <taxon>Pseudomonadota</taxon>
        <taxon>Alphaproteobacteria</taxon>
        <taxon>Acetobacterales</taxon>
        <taxon>Acetobacteraceae</taxon>
        <taxon>Asaia</taxon>
    </lineage>
</organism>
<dbReference type="PANTHER" id="PTHR43495:SF5">
    <property type="entry name" value="GAMMA-AMINOBUTYRIC ACID PERMEASE"/>
    <property type="match status" value="1"/>
</dbReference>
<feature type="transmembrane region" description="Helical" evidence="6">
    <location>
        <begin position="119"/>
        <end position="139"/>
    </location>
</feature>
<keyword evidence="3 6" id="KW-0812">Transmembrane</keyword>